<dbReference type="Gene3D" id="1.10.3810.10">
    <property type="entry name" value="Biosynthetic peptidoglycan transglycosylase-like"/>
    <property type="match status" value="1"/>
</dbReference>
<dbReference type="GO" id="GO:0008360">
    <property type="term" value="P:regulation of cell shape"/>
    <property type="evidence" value="ECO:0007669"/>
    <property type="project" value="UniProtKB-KW"/>
</dbReference>
<evidence type="ECO:0000256" key="8">
    <source>
        <dbReference type="ARBA" id="ARBA00022989"/>
    </source>
</evidence>
<dbReference type="UniPathway" id="UPA00219"/>
<keyword evidence="5 11" id="KW-0812">Transmembrane</keyword>
<evidence type="ECO:0000313" key="14">
    <source>
        <dbReference type="Proteomes" id="UP000502117"/>
    </source>
</evidence>
<feature type="transmembrane region" description="Helical" evidence="11">
    <location>
        <begin position="75"/>
        <end position="97"/>
    </location>
</feature>
<evidence type="ECO:0000256" key="7">
    <source>
        <dbReference type="ARBA" id="ARBA00022984"/>
    </source>
</evidence>
<dbReference type="InterPro" id="IPR001264">
    <property type="entry name" value="Glyco_trans_51"/>
</dbReference>
<keyword evidence="9 11" id="KW-0472">Membrane</keyword>
<evidence type="ECO:0000256" key="2">
    <source>
        <dbReference type="ARBA" id="ARBA00022519"/>
    </source>
</evidence>
<evidence type="ECO:0000256" key="11">
    <source>
        <dbReference type="HAMAP-Rule" id="MF_00766"/>
    </source>
</evidence>
<dbReference type="HAMAP" id="MF_00766">
    <property type="entry name" value="PGT_MtgA"/>
    <property type="match status" value="1"/>
</dbReference>
<dbReference type="InterPro" id="IPR011812">
    <property type="entry name" value="Pep_trsgly"/>
</dbReference>
<accession>A0A6G7LN47</accession>
<dbReference type="PANTHER" id="PTHR30400">
    <property type="entry name" value="MONOFUNCTIONAL BIOSYNTHETIC PEPTIDOGLYCAN TRANSGLYCOSYLASE"/>
    <property type="match status" value="1"/>
</dbReference>
<keyword evidence="4 11" id="KW-0808">Transferase</keyword>
<keyword evidence="3 11" id="KW-0328">Glycosyltransferase</keyword>
<organism evidence="13 14">
    <name type="scientific">Shewanella chilikensis</name>
    <dbReference type="NCBI Taxonomy" id="558541"/>
    <lineage>
        <taxon>Bacteria</taxon>
        <taxon>Pseudomonadati</taxon>
        <taxon>Pseudomonadota</taxon>
        <taxon>Gammaproteobacteria</taxon>
        <taxon>Alteromonadales</taxon>
        <taxon>Shewanellaceae</taxon>
        <taxon>Shewanella</taxon>
    </lineage>
</organism>
<evidence type="ECO:0000256" key="9">
    <source>
        <dbReference type="ARBA" id="ARBA00023136"/>
    </source>
</evidence>
<dbReference type="PANTHER" id="PTHR30400:SF0">
    <property type="entry name" value="BIOSYNTHETIC PEPTIDOGLYCAN TRANSGLYCOSYLASE"/>
    <property type="match status" value="1"/>
</dbReference>
<dbReference type="Pfam" id="PF00912">
    <property type="entry name" value="Transgly"/>
    <property type="match status" value="1"/>
</dbReference>
<evidence type="ECO:0000256" key="3">
    <source>
        <dbReference type="ARBA" id="ARBA00022676"/>
    </source>
</evidence>
<evidence type="ECO:0000313" key="13">
    <source>
        <dbReference type="EMBL" id="QIJ03207.1"/>
    </source>
</evidence>
<dbReference type="AlphaFoldDB" id="A0A6G7LN47"/>
<dbReference type="KEGG" id="schk:GII14_02795"/>
<dbReference type="EMBL" id="CP045857">
    <property type="protein sequence ID" value="QIJ03207.1"/>
    <property type="molecule type" value="Genomic_DNA"/>
</dbReference>
<name>A0A6G7LN47_9GAMM</name>
<comment type="catalytic activity">
    <reaction evidence="11">
        <text>[GlcNAc-(1-&gt;4)-Mur2Ac(oyl-L-Ala-gamma-D-Glu-L-Lys-D-Ala-D-Ala)](n)-di-trans,octa-cis-undecaprenyl diphosphate + beta-D-GlcNAc-(1-&gt;4)-Mur2Ac(oyl-L-Ala-gamma-D-Glu-L-Lys-D-Ala-D-Ala)-di-trans,octa-cis-undecaprenyl diphosphate = [GlcNAc-(1-&gt;4)-Mur2Ac(oyl-L-Ala-gamma-D-Glu-L-Lys-D-Ala-D-Ala)](n+1)-di-trans,octa-cis-undecaprenyl diphosphate + di-trans,octa-cis-undecaprenyl diphosphate + H(+)</text>
        <dbReference type="Rhea" id="RHEA:23708"/>
        <dbReference type="Rhea" id="RHEA-COMP:9602"/>
        <dbReference type="Rhea" id="RHEA-COMP:9603"/>
        <dbReference type="ChEBI" id="CHEBI:15378"/>
        <dbReference type="ChEBI" id="CHEBI:58405"/>
        <dbReference type="ChEBI" id="CHEBI:60033"/>
        <dbReference type="ChEBI" id="CHEBI:78435"/>
        <dbReference type="EC" id="2.4.99.28"/>
    </reaction>
</comment>
<dbReference type="GO" id="GO:0009274">
    <property type="term" value="C:peptidoglycan-based cell wall"/>
    <property type="evidence" value="ECO:0007669"/>
    <property type="project" value="InterPro"/>
</dbReference>
<proteinExistence type="inferred from homology"/>
<dbReference type="SUPFAM" id="SSF53955">
    <property type="entry name" value="Lysozyme-like"/>
    <property type="match status" value="1"/>
</dbReference>
<dbReference type="EC" id="2.4.99.28" evidence="11"/>
<keyword evidence="6 11" id="KW-0133">Cell shape</keyword>
<dbReference type="InterPro" id="IPR036950">
    <property type="entry name" value="PBP_transglycosylase"/>
</dbReference>
<dbReference type="GO" id="GO:0071555">
    <property type="term" value="P:cell wall organization"/>
    <property type="evidence" value="ECO:0007669"/>
    <property type="project" value="UniProtKB-KW"/>
</dbReference>
<dbReference type="GO" id="GO:0008955">
    <property type="term" value="F:peptidoglycan glycosyltransferase activity"/>
    <property type="evidence" value="ECO:0007669"/>
    <property type="project" value="UniProtKB-UniRule"/>
</dbReference>
<comment type="function">
    <text evidence="11">Peptidoglycan polymerase that catalyzes glycan chain elongation from lipid-linked precursors.</text>
</comment>
<protein>
    <recommendedName>
        <fullName evidence="11">Biosynthetic peptidoglycan transglycosylase</fullName>
        <ecNumber evidence="11">2.4.99.28</ecNumber>
    </recommendedName>
    <alternativeName>
        <fullName evidence="11">Glycan polymerase</fullName>
    </alternativeName>
    <alternativeName>
        <fullName evidence="11">Peptidoglycan glycosyltransferase MtgA</fullName>
        <shortName evidence="11">PGT</shortName>
    </alternativeName>
</protein>
<gene>
    <name evidence="11 13" type="primary">mtgA</name>
    <name evidence="13" type="ORF">GII14_02795</name>
</gene>
<sequence>MRAAESPGCSGSAYRLEFRAGFAPGKILNYYSQRVSWLTQFQVHSVSDALSFRWAYLSGANLAAKKGWFRRLTAWLIKLLLGLMILSLLMVIALKFVNPPLWSWRIERYWFPPAPVTQVQHQVQHQWQPLTQISANMQLAVIASEDQRFALHSGFDLKAIQNAIEEKLQGERLRGASTLSQQTAKNLFMWSSRSFIRKGAEAWFTLLLELVLDKPRILELYLNIVEFGPGIYGVEAAAQHYFHKSAAQLSSREAALLAALLPNPWQYQIDPPSAYMNRRADWIQQQMRQLGRQTLKDLD</sequence>
<evidence type="ECO:0000256" key="4">
    <source>
        <dbReference type="ARBA" id="ARBA00022679"/>
    </source>
</evidence>
<evidence type="ECO:0000256" key="5">
    <source>
        <dbReference type="ARBA" id="ARBA00022692"/>
    </source>
</evidence>
<keyword evidence="7 11" id="KW-0573">Peptidoglycan synthesis</keyword>
<evidence type="ECO:0000256" key="10">
    <source>
        <dbReference type="ARBA" id="ARBA00023316"/>
    </source>
</evidence>
<reference evidence="13 14" key="1">
    <citation type="submission" date="2019-11" db="EMBL/GenBank/DDBJ databases">
        <title>Complete Genome Sequence of Shewanella chilikensis Strain DC57, Isolated from Corroded Seal Rings at a floating production facility in Australia.</title>
        <authorList>
            <person name="Salgar-Chaparro S.J."/>
            <person name="Castillo-Villamizar G.A."/>
            <person name="Poehlein A."/>
            <person name="Daniel R."/>
            <person name="Machuca L."/>
        </authorList>
    </citation>
    <scope>NUCLEOTIDE SEQUENCE [LARGE SCALE GENOMIC DNA]</scope>
    <source>
        <strain evidence="13 14">DC57</strain>
    </source>
</reference>
<dbReference type="GO" id="GO:0016763">
    <property type="term" value="F:pentosyltransferase activity"/>
    <property type="evidence" value="ECO:0007669"/>
    <property type="project" value="InterPro"/>
</dbReference>
<evidence type="ECO:0000259" key="12">
    <source>
        <dbReference type="Pfam" id="PF00912"/>
    </source>
</evidence>
<keyword evidence="10 11" id="KW-0961">Cell wall biogenesis/degradation</keyword>
<dbReference type="InterPro" id="IPR023346">
    <property type="entry name" value="Lysozyme-like_dom_sf"/>
</dbReference>
<dbReference type="GO" id="GO:0009252">
    <property type="term" value="P:peptidoglycan biosynthetic process"/>
    <property type="evidence" value="ECO:0007669"/>
    <property type="project" value="UniProtKB-UniRule"/>
</dbReference>
<evidence type="ECO:0000256" key="6">
    <source>
        <dbReference type="ARBA" id="ARBA00022960"/>
    </source>
</evidence>
<comment type="similarity">
    <text evidence="11">Belongs to the glycosyltransferase 51 family.</text>
</comment>
<comment type="subcellular location">
    <subcellularLocation>
        <location evidence="11">Cell inner membrane</location>
        <topology evidence="11">Single-pass membrane protein</topology>
    </subcellularLocation>
</comment>
<keyword evidence="1 11" id="KW-1003">Cell membrane</keyword>
<dbReference type="GO" id="GO:0005886">
    <property type="term" value="C:plasma membrane"/>
    <property type="evidence" value="ECO:0007669"/>
    <property type="project" value="UniProtKB-SubCell"/>
</dbReference>
<comment type="pathway">
    <text evidence="11">Cell wall biogenesis; peptidoglycan biosynthesis.</text>
</comment>
<evidence type="ECO:0000256" key="1">
    <source>
        <dbReference type="ARBA" id="ARBA00022475"/>
    </source>
</evidence>
<keyword evidence="8 11" id="KW-1133">Transmembrane helix</keyword>
<dbReference type="NCBIfam" id="TIGR02070">
    <property type="entry name" value="mono_pep_trsgly"/>
    <property type="match status" value="1"/>
</dbReference>
<dbReference type="Proteomes" id="UP000502117">
    <property type="component" value="Chromosome"/>
</dbReference>
<feature type="domain" description="Glycosyl transferase family 51" evidence="12">
    <location>
        <begin position="116"/>
        <end position="287"/>
    </location>
</feature>
<keyword evidence="2 11" id="KW-0997">Cell inner membrane</keyword>